<dbReference type="GO" id="GO:0016020">
    <property type="term" value="C:membrane"/>
    <property type="evidence" value="ECO:0007669"/>
    <property type="project" value="TreeGrafter"/>
</dbReference>
<dbReference type="PRINTS" id="PR00738">
    <property type="entry name" value="GLHYDRLASE20"/>
</dbReference>
<dbReference type="Pfam" id="PF02838">
    <property type="entry name" value="Glyco_hydro_20b"/>
    <property type="match status" value="1"/>
</dbReference>
<dbReference type="STRING" id="1080227.A8L45_16755"/>
<dbReference type="SUPFAM" id="SSF51445">
    <property type="entry name" value="(Trans)glycosidases"/>
    <property type="match status" value="1"/>
</dbReference>
<dbReference type="CDD" id="cd06563">
    <property type="entry name" value="GH20_chitobiase-like"/>
    <property type="match status" value="1"/>
</dbReference>
<sequence length="631" mass="70859">MYCSKLDIKIENKFDEPLAISLVLTNQSDSPISNFSLCFDMPRLLAAESLENVSLLRQEGSHIELIAPSELHLKPGESWSFRIKSHGPALKNIAECPRGAYLRAAGDVFEVPIGGIDMAQPADLNDEKLLLPDGKPGIIPQPNAISEKTGFFTLRNTLTVNAADLALNAREWLAEKLEVQIIEASASDAVLSFVLVDEREISGEAYQLNVDAEKIVIHASTAAGFFYAAVTLAQLLITGERKAQCCEIDDSPRYDYRGQFLDCSRSFHSVETVKSIIEQMAWLKFNHFHWHLTDDEGWRIEIDAYPELTQTGAWRGDTEALKPQFGSGIKRYGGFFTKDQIRDVIEFAEKRSITVVPEIDIPGHARALIKSLPHLLIEQEDASEYVSIQQYNDNVLNPGLSATYEVLENILDEVCELFPSTLIHLGGDEVPSHVWEKSPACKIKQQELGLEDVRDLGRHLFRHLQNYLRNKGKNCGCWEEAIDGHKVDEQALIYTWSSPEKIAQALSGDYPVIACPAQFTYFDMATNNNINETGVLWANPVSLKKVYSFEPTFGLEQNADKIRGTQALVWTEFVKDKTTLDYLNYPRLFALSEVAWTQEKNKDWDNFLPRVSAHTSHLEILGIKGSGKLPE</sequence>
<evidence type="ECO:0000256" key="4">
    <source>
        <dbReference type="ARBA" id="ARBA00022801"/>
    </source>
</evidence>
<proteinExistence type="inferred from homology"/>
<dbReference type="InterPro" id="IPR029018">
    <property type="entry name" value="Hex-like_dom2"/>
</dbReference>
<evidence type="ECO:0000256" key="3">
    <source>
        <dbReference type="ARBA" id="ARBA00012663"/>
    </source>
</evidence>
<evidence type="ECO:0000313" key="11">
    <source>
        <dbReference type="EMBL" id="ODA31547.1"/>
    </source>
</evidence>
<evidence type="ECO:0000313" key="12">
    <source>
        <dbReference type="Proteomes" id="UP000094936"/>
    </source>
</evidence>
<feature type="domain" description="Beta-hexosaminidase bacterial type N-terminal" evidence="10">
    <location>
        <begin position="135"/>
        <end position="250"/>
    </location>
</feature>
<dbReference type="InterPro" id="IPR015883">
    <property type="entry name" value="Glyco_hydro_20_cat"/>
</dbReference>
<reference evidence="11 12" key="1">
    <citation type="submission" date="2016-05" db="EMBL/GenBank/DDBJ databases">
        <title>Genomic Taxonomy of the Vibrionaceae.</title>
        <authorList>
            <person name="Gomez-Gil B."/>
            <person name="Enciso-Ibarra J."/>
        </authorList>
    </citation>
    <scope>NUCLEOTIDE SEQUENCE [LARGE SCALE GENOMIC DNA]</scope>
    <source>
        <strain evidence="11 12">CAIM 1920</strain>
    </source>
</reference>
<dbReference type="Proteomes" id="UP000094936">
    <property type="component" value="Unassembled WGS sequence"/>
</dbReference>
<evidence type="ECO:0000256" key="7">
    <source>
        <dbReference type="ARBA" id="ARBA00033000"/>
    </source>
</evidence>
<comment type="catalytic activity">
    <reaction evidence="1">
        <text>Hydrolysis of terminal non-reducing N-acetyl-D-hexosamine residues in N-acetyl-beta-D-hexosaminides.</text>
        <dbReference type="EC" id="3.2.1.52"/>
    </reaction>
</comment>
<evidence type="ECO:0000256" key="6">
    <source>
        <dbReference type="ARBA" id="ARBA00030512"/>
    </source>
</evidence>
<dbReference type="Gene3D" id="3.20.20.80">
    <property type="entry name" value="Glycosidases"/>
    <property type="match status" value="1"/>
</dbReference>
<gene>
    <name evidence="11" type="ORF">A8L45_16755</name>
</gene>
<evidence type="ECO:0000256" key="2">
    <source>
        <dbReference type="ARBA" id="ARBA00006285"/>
    </source>
</evidence>
<evidence type="ECO:0000256" key="5">
    <source>
        <dbReference type="ARBA" id="ARBA00023295"/>
    </source>
</evidence>
<keyword evidence="12" id="KW-1185">Reference proteome</keyword>
<dbReference type="GO" id="GO:0030203">
    <property type="term" value="P:glycosaminoglycan metabolic process"/>
    <property type="evidence" value="ECO:0007669"/>
    <property type="project" value="TreeGrafter"/>
</dbReference>
<dbReference type="InterPro" id="IPR025705">
    <property type="entry name" value="Beta_hexosaminidase_sua/sub"/>
</dbReference>
<dbReference type="EMBL" id="LYBM01000034">
    <property type="protein sequence ID" value="ODA31547.1"/>
    <property type="molecule type" value="Genomic_DNA"/>
</dbReference>
<feature type="domain" description="Glycoside hydrolase family 20 catalytic" evidence="9">
    <location>
        <begin position="254"/>
        <end position="598"/>
    </location>
</feature>
<dbReference type="InterPro" id="IPR015882">
    <property type="entry name" value="HEX_bac_N"/>
</dbReference>
<dbReference type="RefSeq" id="WP_068904371.1">
    <property type="nucleotide sequence ID" value="NZ_JBHUIF010000028.1"/>
</dbReference>
<dbReference type="PANTHER" id="PTHR22600:SF57">
    <property type="entry name" value="BETA-N-ACETYLHEXOSAMINIDASE"/>
    <property type="match status" value="1"/>
</dbReference>
<dbReference type="OrthoDB" id="9763537at2"/>
<dbReference type="SUPFAM" id="SSF55545">
    <property type="entry name" value="beta-N-acetylhexosaminidase-like domain"/>
    <property type="match status" value="1"/>
</dbReference>
<keyword evidence="5" id="KW-0326">Glycosidase</keyword>
<dbReference type="GO" id="GO:0004563">
    <property type="term" value="F:beta-N-acetylhexosaminidase activity"/>
    <property type="evidence" value="ECO:0007669"/>
    <property type="project" value="UniProtKB-EC"/>
</dbReference>
<accession>A0A1C3EE64</accession>
<dbReference type="InterPro" id="IPR017853">
    <property type="entry name" value="GH"/>
</dbReference>
<evidence type="ECO:0000256" key="1">
    <source>
        <dbReference type="ARBA" id="ARBA00001231"/>
    </source>
</evidence>
<protein>
    <recommendedName>
        <fullName evidence="3">beta-N-acetylhexosaminidase</fullName>
        <ecNumber evidence="3">3.2.1.52</ecNumber>
    </recommendedName>
    <alternativeName>
        <fullName evidence="6">Beta-N-acetylhexosaminidase</fullName>
    </alternativeName>
    <alternativeName>
        <fullName evidence="7">N-acetyl-beta-glucosaminidase</fullName>
    </alternativeName>
</protein>
<evidence type="ECO:0000259" key="10">
    <source>
        <dbReference type="Pfam" id="PF02838"/>
    </source>
</evidence>
<dbReference type="Pfam" id="PF00728">
    <property type="entry name" value="Glyco_hydro_20"/>
    <property type="match status" value="1"/>
</dbReference>
<name>A0A1C3EE64_9GAMM</name>
<dbReference type="AlphaFoldDB" id="A0A1C3EE64"/>
<dbReference type="Gene3D" id="3.30.379.10">
    <property type="entry name" value="Chitobiase/beta-hexosaminidase domain 2-like"/>
    <property type="match status" value="1"/>
</dbReference>
<comment type="caution">
    <text evidence="11">The sequence shown here is derived from an EMBL/GenBank/DDBJ whole genome shotgun (WGS) entry which is preliminary data.</text>
</comment>
<organism evidence="11 12">
    <name type="scientific">Veronia pacifica</name>
    <dbReference type="NCBI Taxonomy" id="1080227"/>
    <lineage>
        <taxon>Bacteria</taxon>
        <taxon>Pseudomonadati</taxon>
        <taxon>Pseudomonadota</taxon>
        <taxon>Gammaproteobacteria</taxon>
        <taxon>Vibrionales</taxon>
        <taxon>Vibrionaceae</taxon>
        <taxon>Veronia</taxon>
    </lineage>
</organism>
<feature type="active site" description="Proton donor" evidence="8">
    <location>
        <position position="429"/>
    </location>
</feature>
<dbReference type="GO" id="GO:0005975">
    <property type="term" value="P:carbohydrate metabolic process"/>
    <property type="evidence" value="ECO:0007669"/>
    <property type="project" value="InterPro"/>
</dbReference>
<dbReference type="EC" id="3.2.1.52" evidence="3"/>
<dbReference type="PANTHER" id="PTHR22600">
    <property type="entry name" value="BETA-HEXOSAMINIDASE"/>
    <property type="match status" value="1"/>
</dbReference>
<evidence type="ECO:0000256" key="8">
    <source>
        <dbReference type="PIRSR" id="PIRSR625705-1"/>
    </source>
</evidence>
<keyword evidence="4" id="KW-0378">Hydrolase</keyword>
<evidence type="ECO:0000259" key="9">
    <source>
        <dbReference type="Pfam" id="PF00728"/>
    </source>
</evidence>
<comment type="similarity">
    <text evidence="2">Belongs to the glycosyl hydrolase 20 family.</text>
</comment>